<dbReference type="AlphaFoldDB" id="A0A0E9PT03"/>
<name>A0A0E9PT03_ANGAN</name>
<proteinExistence type="predicted"/>
<evidence type="ECO:0000313" key="1">
    <source>
        <dbReference type="EMBL" id="JAH07639.1"/>
    </source>
</evidence>
<organism evidence="1">
    <name type="scientific">Anguilla anguilla</name>
    <name type="common">European freshwater eel</name>
    <name type="synonym">Muraena anguilla</name>
    <dbReference type="NCBI Taxonomy" id="7936"/>
    <lineage>
        <taxon>Eukaryota</taxon>
        <taxon>Metazoa</taxon>
        <taxon>Chordata</taxon>
        <taxon>Craniata</taxon>
        <taxon>Vertebrata</taxon>
        <taxon>Euteleostomi</taxon>
        <taxon>Actinopterygii</taxon>
        <taxon>Neopterygii</taxon>
        <taxon>Teleostei</taxon>
        <taxon>Anguilliformes</taxon>
        <taxon>Anguillidae</taxon>
        <taxon>Anguilla</taxon>
    </lineage>
</organism>
<accession>A0A0E9PT03</accession>
<sequence>MKAKNVHVNCLINKFKIVSVQRQISEKCPPPKHFGSHRVQVYMSTQKKYLHKQIDIYLRSGMTAQVLLNTSY</sequence>
<dbReference type="EMBL" id="GBXM01100938">
    <property type="protein sequence ID" value="JAH07639.1"/>
    <property type="molecule type" value="Transcribed_RNA"/>
</dbReference>
<protein>
    <submittedName>
        <fullName evidence="1">Uncharacterized protein</fullName>
    </submittedName>
</protein>
<reference evidence="1" key="1">
    <citation type="submission" date="2014-11" db="EMBL/GenBank/DDBJ databases">
        <authorList>
            <person name="Amaro Gonzalez C."/>
        </authorList>
    </citation>
    <scope>NUCLEOTIDE SEQUENCE</scope>
</reference>
<reference evidence="1" key="2">
    <citation type="journal article" date="2015" name="Fish Shellfish Immunol.">
        <title>Early steps in the European eel (Anguilla anguilla)-Vibrio vulnificus interaction in the gills: Role of the RtxA13 toxin.</title>
        <authorList>
            <person name="Callol A."/>
            <person name="Pajuelo D."/>
            <person name="Ebbesson L."/>
            <person name="Teles M."/>
            <person name="MacKenzie S."/>
            <person name="Amaro C."/>
        </authorList>
    </citation>
    <scope>NUCLEOTIDE SEQUENCE</scope>
</reference>